<dbReference type="AlphaFoldDB" id="A0A9W6WC32"/>
<dbReference type="Proteomes" id="UP001165079">
    <property type="component" value="Unassembled WGS sequence"/>
</dbReference>
<keyword evidence="4" id="KW-1185">Reference proteome</keyword>
<feature type="region of interest" description="Disordered" evidence="1">
    <location>
        <begin position="175"/>
        <end position="207"/>
    </location>
</feature>
<evidence type="ECO:0000313" key="3">
    <source>
        <dbReference type="EMBL" id="GLZ80181.1"/>
    </source>
</evidence>
<name>A0A9W6WC32_9ACTN</name>
<evidence type="ECO:0000259" key="2">
    <source>
        <dbReference type="PROSITE" id="PS51173"/>
    </source>
</evidence>
<feature type="domain" description="CBM2" evidence="2">
    <location>
        <begin position="29"/>
        <end position="138"/>
    </location>
</feature>
<evidence type="ECO:0000256" key="1">
    <source>
        <dbReference type="SAM" id="MobiDB-lite"/>
    </source>
</evidence>
<accession>A0A9W6WC32</accession>
<dbReference type="EMBL" id="BSTX01000003">
    <property type="protein sequence ID" value="GLZ80181.1"/>
    <property type="molecule type" value="Genomic_DNA"/>
</dbReference>
<dbReference type="SMART" id="SM00637">
    <property type="entry name" value="CBD_II"/>
    <property type="match status" value="1"/>
</dbReference>
<organism evidence="3 4">
    <name type="scientific">Actinorhabdospora filicis</name>
    <dbReference type="NCBI Taxonomy" id="1785913"/>
    <lineage>
        <taxon>Bacteria</taxon>
        <taxon>Bacillati</taxon>
        <taxon>Actinomycetota</taxon>
        <taxon>Actinomycetes</taxon>
        <taxon>Micromonosporales</taxon>
        <taxon>Micromonosporaceae</taxon>
        <taxon>Actinorhabdospora</taxon>
    </lineage>
</organism>
<dbReference type="Pfam" id="PF00553">
    <property type="entry name" value="CBM_2"/>
    <property type="match status" value="1"/>
</dbReference>
<dbReference type="InterPro" id="IPR008965">
    <property type="entry name" value="CBM2/CBM3_carb-bd_dom_sf"/>
</dbReference>
<proteinExistence type="predicted"/>
<dbReference type="GO" id="GO:0005975">
    <property type="term" value="P:carbohydrate metabolic process"/>
    <property type="evidence" value="ECO:0007669"/>
    <property type="project" value="InterPro"/>
</dbReference>
<reference evidence="3" key="1">
    <citation type="submission" date="2023-03" db="EMBL/GenBank/DDBJ databases">
        <title>Actinorhabdospora filicis NBRC 111898.</title>
        <authorList>
            <person name="Ichikawa N."/>
            <person name="Sato H."/>
            <person name="Tonouchi N."/>
        </authorList>
    </citation>
    <scope>NUCLEOTIDE SEQUENCE</scope>
    <source>
        <strain evidence="3">NBRC 111898</strain>
    </source>
</reference>
<dbReference type="GO" id="GO:0004553">
    <property type="term" value="F:hydrolase activity, hydrolyzing O-glycosyl compounds"/>
    <property type="evidence" value="ECO:0007669"/>
    <property type="project" value="InterPro"/>
</dbReference>
<dbReference type="PROSITE" id="PS51173">
    <property type="entry name" value="CBM2"/>
    <property type="match status" value="1"/>
</dbReference>
<comment type="caution">
    <text evidence="3">The sequence shown here is derived from an EMBL/GenBank/DDBJ whole genome shotgun (WGS) entry which is preliminary data.</text>
</comment>
<protein>
    <recommendedName>
        <fullName evidence="2">CBM2 domain-containing protein</fullName>
    </recommendedName>
</protein>
<sequence>MRLRGNLLLPVVVGVALALVGGVVTGLADAAETDGITATYETTSVWEGGQAGVYTITNTGEEAVDGWALSFSLPGDAGVASLWNGVLRTSGSTHTVTPMGWNSVLGPGAGTRIGFTLAAVREIIPGDCLVDGHECAGWDLLPGRKESGRRPAMVAPALAFAEPRVPITRLGHVRTARHEKPPHEGAPLEAGGHARGSHGMRPGSEGM</sequence>
<dbReference type="Gene3D" id="2.60.40.290">
    <property type="match status" value="1"/>
</dbReference>
<dbReference type="InterPro" id="IPR012291">
    <property type="entry name" value="CBM2_carb-bd_dom_sf"/>
</dbReference>
<dbReference type="InterPro" id="IPR001919">
    <property type="entry name" value="CBD2"/>
</dbReference>
<gene>
    <name evidence="3" type="ORF">Afil01_49880</name>
</gene>
<evidence type="ECO:0000313" key="4">
    <source>
        <dbReference type="Proteomes" id="UP001165079"/>
    </source>
</evidence>
<dbReference type="SUPFAM" id="SSF49384">
    <property type="entry name" value="Carbohydrate-binding domain"/>
    <property type="match status" value="1"/>
</dbReference>
<dbReference type="GO" id="GO:0030247">
    <property type="term" value="F:polysaccharide binding"/>
    <property type="evidence" value="ECO:0007669"/>
    <property type="project" value="UniProtKB-UniRule"/>
</dbReference>